<name>A0AAD8PVT5_9PEZI</name>
<dbReference type="EMBL" id="JAHLJV010000050">
    <property type="protein sequence ID" value="KAK1584823.1"/>
    <property type="molecule type" value="Genomic_DNA"/>
</dbReference>
<dbReference type="SUPFAM" id="SSF81383">
    <property type="entry name" value="F-box domain"/>
    <property type="match status" value="1"/>
</dbReference>
<protein>
    <recommendedName>
        <fullName evidence="1">F-box domain-containing protein</fullName>
    </recommendedName>
</protein>
<dbReference type="Proteomes" id="UP001230504">
    <property type="component" value="Unassembled WGS sequence"/>
</dbReference>
<gene>
    <name evidence="2" type="ORF">LY79DRAFT_560089</name>
</gene>
<dbReference type="PROSITE" id="PS50181">
    <property type="entry name" value="FBOX"/>
    <property type="match status" value="1"/>
</dbReference>
<dbReference type="Pfam" id="PF12937">
    <property type="entry name" value="F-box-like"/>
    <property type="match status" value="1"/>
</dbReference>
<reference evidence="2" key="1">
    <citation type="submission" date="2021-06" db="EMBL/GenBank/DDBJ databases">
        <title>Comparative genomics, transcriptomics and evolutionary studies reveal genomic signatures of adaptation to plant cell wall in hemibiotrophic fungi.</title>
        <authorList>
            <consortium name="DOE Joint Genome Institute"/>
            <person name="Baroncelli R."/>
            <person name="Diaz J.F."/>
            <person name="Benocci T."/>
            <person name="Peng M."/>
            <person name="Battaglia E."/>
            <person name="Haridas S."/>
            <person name="Andreopoulos W."/>
            <person name="Labutti K."/>
            <person name="Pangilinan J."/>
            <person name="Floch G.L."/>
            <person name="Makela M.R."/>
            <person name="Henrissat B."/>
            <person name="Grigoriev I.V."/>
            <person name="Crouch J.A."/>
            <person name="De Vries R.P."/>
            <person name="Sukno S.A."/>
            <person name="Thon M.R."/>
        </authorList>
    </citation>
    <scope>NUCLEOTIDE SEQUENCE</scope>
    <source>
        <strain evidence="2">CBS 125086</strain>
    </source>
</reference>
<feature type="domain" description="F-box" evidence="1">
    <location>
        <begin position="24"/>
        <end position="58"/>
    </location>
</feature>
<sequence>MCGSTAKRHLVSLWRRAARLVPWQRSTLRLPPEIMLMVISYLPPEAVLSLALTCRSLYCSYFPESPILNARSKAALLTLLERDVPKLLYCSECAILHPWRRVVHVLLSGVRSGNLCKTRGFNPPSQLGTPPYLHARLIMNRHLYGNAHGFPVGIFDKDATNLFAGCLPVDCRSTWQARIIDDELFLYIHETAYPPEGDMFKLEQWLINDNRGRICKHGIVWNLPRSTSRSNVEPGAELELYDGRRNPHPLPAFLANMRRNTTLSCPLCPTDAEITTKWHGGRKKWSVEMKTWRQFGKCRSPSDPMWLSLTFTDHTAPPWDRQEEGYPPGAIRYKWNKSDKGLAVSRQNKEPQVMTDWVLL</sequence>
<dbReference type="InterPro" id="IPR036047">
    <property type="entry name" value="F-box-like_dom_sf"/>
</dbReference>
<organism evidence="2 3">
    <name type="scientific">Colletotrichum navitas</name>
    <dbReference type="NCBI Taxonomy" id="681940"/>
    <lineage>
        <taxon>Eukaryota</taxon>
        <taxon>Fungi</taxon>
        <taxon>Dikarya</taxon>
        <taxon>Ascomycota</taxon>
        <taxon>Pezizomycotina</taxon>
        <taxon>Sordariomycetes</taxon>
        <taxon>Hypocreomycetidae</taxon>
        <taxon>Glomerellales</taxon>
        <taxon>Glomerellaceae</taxon>
        <taxon>Colletotrichum</taxon>
        <taxon>Colletotrichum graminicola species complex</taxon>
    </lineage>
</organism>
<comment type="caution">
    <text evidence="2">The sequence shown here is derived from an EMBL/GenBank/DDBJ whole genome shotgun (WGS) entry which is preliminary data.</text>
</comment>
<dbReference type="CDD" id="cd09917">
    <property type="entry name" value="F-box_SF"/>
    <property type="match status" value="1"/>
</dbReference>
<accession>A0AAD8PVT5</accession>
<proteinExistence type="predicted"/>
<dbReference type="GeneID" id="85442545"/>
<keyword evidence="3" id="KW-1185">Reference proteome</keyword>
<dbReference type="AlphaFoldDB" id="A0AAD8PVT5"/>
<evidence type="ECO:0000313" key="3">
    <source>
        <dbReference type="Proteomes" id="UP001230504"/>
    </source>
</evidence>
<evidence type="ECO:0000259" key="1">
    <source>
        <dbReference type="PROSITE" id="PS50181"/>
    </source>
</evidence>
<dbReference type="InterPro" id="IPR001810">
    <property type="entry name" value="F-box_dom"/>
</dbReference>
<dbReference type="RefSeq" id="XP_060411884.1">
    <property type="nucleotide sequence ID" value="XM_060558305.1"/>
</dbReference>
<evidence type="ECO:0000313" key="2">
    <source>
        <dbReference type="EMBL" id="KAK1584823.1"/>
    </source>
</evidence>